<evidence type="ECO:0000256" key="1">
    <source>
        <dbReference type="ARBA" id="ARBA00004479"/>
    </source>
</evidence>
<dbReference type="PANTHER" id="PTHR12035:SF128">
    <property type="entry name" value="BRANCHED CHAIN KETO ACID DEHYDROGENASE E1 SUBUNIT BETA,-LIKE-RELATED"/>
    <property type="match status" value="1"/>
</dbReference>
<dbReference type="RefSeq" id="XP_005750891.1">
    <property type="nucleotide sequence ID" value="XM_005750834.2"/>
</dbReference>
<dbReference type="GeneID" id="102199525"/>
<dbReference type="Pfam" id="PF08205">
    <property type="entry name" value="C2-set_2"/>
    <property type="match status" value="1"/>
</dbReference>
<gene>
    <name evidence="12" type="primary">LOC102199525</name>
</gene>
<dbReference type="InterPro" id="IPR013783">
    <property type="entry name" value="Ig-like_fold"/>
</dbReference>
<dbReference type="InterPro" id="IPR003599">
    <property type="entry name" value="Ig_sub"/>
</dbReference>
<dbReference type="Pfam" id="PF07686">
    <property type="entry name" value="V-set"/>
    <property type="match status" value="1"/>
</dbReference>
<evidence type="ECO:0000256" key="4">
    <source>
        <dbReference type="ARBA" id="ARBA00022889"/>
    </source>
</evidence>
<comment type="similarity">
    <text evidence="8">Belongs to the immunoglobulin superfamily. SIGLEC (sialic acid binding Ig-like lectin) family.</text>
</comment>
<evidence type="ECO:0000256" key="2">
    <source>
        <dbReference type="ARBA" id="ARBA00022692"/>
    </source>
</evidence>
<evidence type="ECO:0000256" key="3">
    <source>
        <dbReference type="ARBA" id="ARBA00022734"/>
    </source>
</evidence>
<dbReference type="SMART" id="SM00409">
    <property type="entry name" value="IG"/>
    <property type="match status" value="3"/>
</dbReference>
<dbReference type="GO" id="GO:0033691">
    <property type="term" value="F:sialic acid binding"/>
    <property type="evidence" value="ECO:0007669"/>
    <property type="project" value="TreeGrafter"/>
</dbReference>
<dbReference type="PROSITE" id="PS50835">
    <property type="entry name" value="IG_LIKE"/>
    <property type="match status" value="2"/>
</dbReference>
<dbReference type="InterPro" id="IPR007110">
    <property type="entry name" value="Ig-like_dom"/>
</dbReference>
<accession>A0A9Y3RW47</accession>
<reference evidence="12" key="1">
    <citation type="submission" date="2025-08" db="UniProtKB">
        <authorList>
            <consortium name="RefSeq"/>
        </authorList>
    </citation>
    <scope>IDENTIFICATION</scope>
</reference>
<evidence type="ECO:0000256" key="5">
    <source>
        <dbReference type="ARBA" id="ARBA00022989"/>
    </source>
</evidence>
<dbReference type="InterPro" id="IPR036179">
    <property type="entry name" value="Ig-like_dom_sf"/>
</dbReference>
<dbReference type="Proteomes" id="UP000695023">
    <property type="component" value="Unplaced"/>
</dbReference>
<keyword evidence="4" id="KW-0130">Cell adhesion</keyword>
<evidence type="ECO:0000313" key="12">
    <source>
        <dbReference type="RefSeq" id="XP_005750891.1"/>
    </source>
</evidence>
<evidence type="ECO:0000256" key="6">
    <source>
        <dbReference type="ARBA" id="ARBA00023136"/>
    </source>
</evidence>
<protein>
    <submittedName>
        <fullName evidence="12">Sialic acid-binding Ig-like lectin 5 isoform X1</fullName>
    </submittedName>
</protein>
<proteinExistence type="inferred from homology"/>
<evidence type="ECO:0000313" key="11">
    <source>
        <dbReference type="Proteomes" id="UP000695023"/>
    </source>
</evidence>
<dbReference type="AlphaFoldDB" id="A0A9Y3RW47"/>
<dbReference type="InterPro" id="IPR013162">
    <property type="entry name" value="CD80_C2-set"/>
</dbReference>
<dbReference type="SUPFAM" id="SSF48726">
    <property type="entry name" value="Immunoglobulin"/>
    <property type="match status" value="3"/>
</dbReference>
<keyword evidence="6 9" id="KW-0472">Membrane</keyword>
<keyword evidence="5 9" id="KW-1133">Transmembrane helix</keyword>
<dbReference type="GO" id="GO:0030246">
    <property type="term" value="F:carbohydrate binding"/>
    <property type="evidence" value="ECO:0007669"/>
    <property type="project" value="UniProtKB-KW"/>
</dbReference>
<keyword evidence="3" id="KW-0430">Lectin</keyword>
<keyword evidence="7" id="KW-1015">Disulfide bond</keyword>
<keyword evidence="11" id="KW-1185">Reference proteome</keyword>
<evidence type="ECO:0000256" key="8">
    <source>
        <dbReference type="ARBA" id="ARBA00038361"/>
    </source>
</evidence>
<evidence type="ECO:0000259" key="10">
    <source>
        <dbReference type="PROSITE" id="PS50835"/>
    </source>
</evidence>
<dbReference type="Gene3D" id="2.60.40.10">
    <property type="entry name" value="Immunoglobulins"/>
    <property type="match status" value="4"/>
</dbReference>
<comment type="subcellular location">
    <subcellularLocation>
        <location evidence="1">Membrane</location>
        <topology evidence="1">Single-pass type I membrane protein</topology>
    </subcellularLocation>
</comment>
<dbReference type="InterPro" id="IPR003598">
    <property type="entry name" value="Ig_sub2"/>
</dbReference>
<dbReference type="GO" id="GO:0005886">
    <property type="term" value="C:plasma membrane"/>
    <property type="evidence" value="ECO:0007669"/>
    <property type="project" value="TreeGrafter"/>
</dbReference>
<dbReference type="GO" id="GO:0007155">
    <property type="term" value="P:cell adhesion"/>
    <property type="evidence" value="ECO:0007669"/>
    <property type="project" value="UniProtKB-KW"/>
</dbReference>
<keyword evidence="2 9" id="KW-0812">Transmembrane</keyword>
<feature type="transmembrane region" description="Helical" evidence="9">
    <location>
        <begin position="486"/>
        <end position="508"/>
    </location>
</feature>
<sequence length="644" mass="71585">MNLDKKHLFTLTHNLTVPLLSVDLYVIKKSFVNCTYNKIRNVKPFIFPFALTVTSVWGRQHCRGKGYCVTLSERELTAEAGLCVVIPCSFTTAANFTPKHIVWYKCEASKKCSDADITFHSNKKKKKVQSGFEGRVSSLESDASQKNCSIIINDLKVSDSGSYQLKVTGEWNGKKNASSINPRVNVSVKGLKQKPTVMIPTLTEGQQATLTCTAPGLCSGSAPQITWTWRGAGGTESYITGNSTDFKTENLTDVTQRHVSTLTFNPSAEQHNTNVTCKIHFTGETTTEKTAGLNVNYVKEVYITGVTTVRDGEALNLTCNVHSFPPSLIIWSKLGYNETLHIDTGSANLVITNVTAGDARQYVCTAKYMNNTLKDKVNVTVIWFSKIQKGSGCVLQSEVLTCVCISEGFPLPTINWPLLKNHTEYSVITTVSNHTVNSTISLTVKSHGNSTVECVSNNGNGEEREILLIHQNLSEKHEQSSGVRLAYLKVTIAFLTGVLFSAVLCCLAKHCYRNKQKTSRSLEMRTHQDDKLVYDGQELQDNLTLNSNSGPKEVEYADINFSLLKRNGAREAARRQESTKTVYAEVKKAVEEREDDAEEEGEMLEAKEDEMVVEMEMKYCEPEKELEMGKERVYATVNDVTDEI</sequence>
<evidence type="ECO:0000256" key="7">
    <source>
        <dbReference type="ARBA" id="ARBA00023157"/>
    </source>
</evidence>
<name>A0A9Y3RW47_9CICH</name>
<dbReference type="SMART" id="SM00408">
    <property type="entry name" value="IGc2"/>
    <property type="match status" value="1"/>
</dbReference>
<organism evidence="11 12">
    <name type="scientific">Pundamilia nyererei</name>
    <dbReference type="NCBI Taxonomy" id="303518"/>
    <lineage>
        <taxon>Eukaryota</taxon>
        <taxon>Metazoa</taxon>
        <taxon>Chordata</taxon>
        <taxon>Craniata</taxon>
        <taxon>Vertebrata</taxon>
        <taxon>Euteleostomi</taxon>
        <taxon>Actinopterygii</taxon>
        <taxon>Neopterygii</taxon>
        <taxon>Teleostei</taxon>
        <taxon>Neoteleostei</taxon>
        <taxon>Acanthomorphata</taxon>
        <taxon>Ovalentaria</taxon>
        <taxon>Cichlomorphae</taxon>
        <taxon>Cichliformes</taxon>
        <taxon>Cichlidae</taxon>
        <taxon>African cichlids</taxon>
        <taxon>Pseudocrenilabrinae</taxon>
        <taxon>Haplochromini</taxon>
        <taxon>Pundamilia</taxon>
    </lineage>
</organism>
<dbReference type="InterPro" id="IPR051036">
    <property type="entry name" value="SIGLEC"/>
</dbReference>
<dbReference type="Pfam" id="PF13927">
    <property type="entry name" value="Ig_3"/>
    <property type="match status" value="1"/>
</dbReference>
<feature type="domain" description="Ig-like" evidence="10">
    <location>
        <begin position="195"/>
        <end position="294"/>
    </location>
</feature>
<dbReference type="InterPro" id="IPR013106">
    <property type="entry name" value="Ig_V-set"/>
</dbReference>
<dbReference type="PANTHER" id="PTHR12035">
    <property type="entry name" value="SIALIC ACID BINDING IMMUNOGLOBULIN-LIKE LECTIN"/>
    <property type="match status" value="1"/>
</dbReference>
<evidence type="ECO:0000256" key="9">
    <source>
        <dbReference type="SAM" id="Phobius"/>
    </source>
</evidence>
<dbReference type="CDD" id="cd00096">
    <property type="entry name" value="Ig"/>
    <property type="match status" value="1"/>
</dbReference>
<feature type="domain" description="Ig-like" evidence="10">
    <location>
        <begin position="299"/>
        <end position="380"/>
    </location>
</feature>